<feature type="region of interest" description="Disordered" evidence="1">
    <location>
        <begin position="424"/>
        <end position="444"/>
    </location>
</feature>
<gene>
    <name evidence="2" type="ORF">FSB_LOCUS17939</name>
</gene>
<evidence type="ECO:0000313" key="2">
    <source>
        <dbReference type="EMBL" id="SPC90057.1"/>
    </source>
</evidence>
<organism evidence="2">
    <name type="scientific">Fagus sylvatica</name>
    <name type="common">Beechnut</name>
    <dbReference type="NCBI Taxonomy" id="28930"/>
    <lineage>
        <taxon>Eukaryota</taxon>
        <taxon>Viridiplantae</taxon>
        <taxon>Streptophyta</taxon>
        <taxon>Embryophyta</taxon>
        <taxon>Tracheophyta</taxon>
        <taxon>Spermatophyta</taxon>
        <taxon>Magnoliopsida</taxon>
        <taxon>eudicotyledons</taxon>
        <taxon>Gunneridae</taxon>
        <taxon>Pentapetalae</taxon>
        <taxon>rosids</taxon>
        <taxon>fabids</taxon>
        <taxon>Fagales</taxon>
        <taxon>Fagaceae</taxon>
        <taxon>Fagus</taxon>
    </lineage>
</organism>
<evidence type="ECO:0000256" key="1">
    <source>
        <dbReference type="SAM" id="MobiDB-lite"/>
    </source>
</evidence>
<protein>
    <submittedName>
        <fullName evidence="2">Uncharacterized protein</fullName>
    </submittedName>
</protein>
<name>A0A2N9FGU4_FAGSY</name>
<sequence>MAPGSRGAGAFLCVFLAKIPVERGMPPANRELHIVAGVVIFHTHLGSRVNLQRVGKTLRAKVAVREKNVPNLRLIFPCFLFVFACIFDLAPDVGFRHSWHSWKACAALFFKVLGSREAELGFARYGSANMGCRSVFGPLEDIFPIGIPARPGKILVQALHRGELRFARYDLANRGYWNVPHAKGSFSDRDSGLTGGALDDLEVARVVSLIQLLVWSTVRSNLGQTWSTLVKALRTLGNVSRTAFCGFFGMVDPSRVRNGSVKPRSTLVKLGQPWENLVGFWEICPGPRFEDSALAHRFFPTRCNAIRKSITLRERRCSDTTCNSRIAKIFPGLAEIAIGKTFSGEPKTLRWPLFAGPYQSSPSSVSRKSRTLRKKVRKSRRIRWKGHVVDKIATWQAALLVRPHHAPYGMKPRHACSVAPSRAKFDYKSDPSSPISEGLARAPR</sequence>
<dbReference type="EMBL" id="OIVN01001114">
    <property type="protein sequence ID" value="SPC90057.1"/>
    <property type="molecule type" value="Genomic_DNA"/>
</dbReference>
<reference evidence="2" key="1">
    <citation type="submission" date="2018-02" db="EMBL/GenBank/DDBJ databases">
        <authorList>
            <person name="Cohen D.B."/>
            <person name="Kent A.D."/>
        </authorList>
    </citation>
    <scope>NUCLEOTIDE SEQUENCE</scope>
</reference>
<accession>A0A2N9FGU4</accession>
<dbReference type="AlphaFoldDB" id="A0A2N9FGU4"/>
<proteinExistence type="predicted"/>